<dbReference type="Proteomes" id="UP000748025">
    <property type="component" value="Unassembled WGS sequence"/>
</dbReference>
<evidence type="ECO:0000313" key="2">
    <source>
        <dbReference type="EMBL" id="KAG5996815.1"/>
    </source>
</evidence>
<reference evidence="2" key="1">
    <citation type="journal article" date="2020" name="bioRxiv">
        <title>Whole genome comparisons of ergot fungi reveals the divergence and evolution of species within the genus Claviceps are the result of varying mechanisms driving genome evolution and host range expansion.</title>
        <authorList>
            <person name="Wyka S.A."/>
            <person name="Mondo S.J."/>
            <person name="Liu M."/>
            <person name="Dettman J."/>
            <person name="Nalam V."/>
            <person name="Broders K.D."/>
        </authorList>
    </citation>
    <scope>NUCLEOTIDE SEQUENCE</scope>
    <source>
        <strain evidence="2">CCC 602</strain>
    </source>
</reference>
<evidence type="ECO:0000313" key="3">
    <source>
        <dbReference type="Proteomes" id="UP000748025"/>
    </source>
</evidence>
<comment type="caution">
    <text evidence="2">The sequence shown here is derived from an EMBL/GenBank/DDBJ whole genome shotgun (WGS) entry which is preliminary data.</text>
</comment>
<dbReference type="EMBL" id="SRPW01002016">
    <property type="protein sequence ID" value="KAG5996815.1"/>
    <property type="molecule type" value="Genomic_DNA"/>
</dbReference>
<name>A0A9P7N873_9HYPO</name>
<keyword evidence="3" id="KW-1185">Reference proteome</keyword>
<protein>
    <submittedName>
        <fullName evidence="2">Uncharacterized protein</fullName>
    </submittedName>
</protein>
<proteinExistence type="predicted"/>
<sequence>MKFGTILGSLTLAAFEVSRANSQSVQNPTDLSARTGLEARDNQFCCVLAYFNGQTTHRLVPYLGISAVVAQNGDCKLMAFQFLAQSPANDGCKDWVLDLVDCDDNEVPLFAYTQPLYNCH</sequence>
<keyword evidence="1" id="KW-0732">Signal</keyword>
<accession>A0A9P7N873</accession>
<feature type="chain" id="PRO_5040419195" evidence="1">
    <location>
        <begin position="23"/>
        <end position="120"/>
    </location>
</feature>
<feature type="signal peptide" evidence="1">
    <location>
        <begin position="1"/>
        <end position="22"/>
    </location>
</feature>
<gene>
    <name evidence="2" type="ORF">E4U43_002798</name>
</gene>
<dbReference type="AlphaFoldDB" id="A0A9P7N873"/>
<organism evidence="2 3">
    <name type="scientific">Claviceps pusilla</name>
    <dbReference type="NCBI Taxonomy" id="123648"/>
    <lineage>
        <taxon>Eukaryota</taxon>
        <taxon>Fungi</taxon>
        <taxon>Dikarya</taxon>
        <taxon>Ascomycota</taxon>
        <taxon>Pezizomycotina</taxon>
        <taxon>Sordariomycetes</taxon>
        <taxon>Hypocreomycetidae</taxon>
        <taxon>Hypocreales</taxon>
        <taxon>Clavicipitaceae</taxon>
        <taxon>Claviceps</taxon>
    </lineage>
</organism>
<evidence type="ECO:0000256" key="1">
    <source>
        <dbReference type="SAM" id="SignalP"/>
    </source>
</evidence>